<dbReference type="Proteomes" id="UP000663828">
    <property type="component" value="Unassembled WGS sequence"/>
</dbReference>
<dbReference type="AlphaFoldDB" id="A0A813VPZ4"/>
<reference evidence="10" key="1">
    <citation type="submission" date="2021-02" db="EMBL/GenBank/DDBJ databases">
        <authorList>
            <person name="Nowell W R."/>
        </authorList>
    </citation>
    <scope>NUCLEOTIDE SEQUENCE</scope>
</reference>
<evidence type="ECO:0000256" key="1">
    <source>
        <dbReference type="ARBA" id="ARBA00004323"/>
    </source>
</evidence>
<dbReference type="EMBL" id="CAJNOR010000231">
    <property type="protein sequence ID" value="CAF0849062.1"/>
    <property type="molecule type" value="Genomic_DNA"/>
</dbReference>
<keyword evidence="8" id="KW-0325">Glycoprotein</keyword>
<feature type="transmembrane region" description="Helical" evidence="9">
    <location>
        <begin position="12"/>
        <end position="29"/>
    </location>
</feature>
<evidence type="ECO:0000256" key="8">
    <source>
        <dbReference type="ARBA" id="ARBA00023180"/>
    </source>
</evidence>
<evidence type="ECO:0000256" key="9">
    <source>
        <dbReference type="SAM" id="Phobius"/>
    </source>
</evidence>
<evidence type="ECO:0000313" key="10">
    <source>
        <dbReference type="EMBL" id="CAF0849062.1"/>
    </source>
</evidence>
<keyword evidence="7 9" id="KW-0472">Membrane</keyword>
<keyword evidence="5 9" id="KW-1133">Transmembrane helix</keyword>
<evidence type="ECO:0000313" key="11">
    <source>
        <dbReference type="Proteomes" id="UP000663828"/>
    </source>
</evidence>
<keyword evidence="2" id="KW-0808">Transferase</keyword>
<gene>
    <name evidence="10" type="ORF">XAT740_LOCUS5381</name>
</gene>
<accession>A0A813VPZ4</accession>
<dbReference type="SUPFAM" id="SSF52540">
    <property type="entry name" value="P-loop containing nucleoside triphosphate hydrolases"/>
    <property type="match status" value="1"/>
</dbReference>
<keyword evidence="11" id="KW-1185">Reference proteome</keyword>
<name>A0A813VPZ4_ADIRI</name>
<evidence type="ECO:0000256" key="3">
    <source>
        <dbReference type="ARBA" id="ARBA00022692"/>
    </source>
</evidence>
<dbReference type="PANTHER" id="PTHR12129:SF15">
    <property type="entry name" value="URONYL 2-SULFOTRANSFERASE"/>
    <property type="match status" value="1"/>
</dbReference>
<organism evidence="10 11">
    <name type="scientific">Adineta ricciae</name>
    <name type="common">Rotifer</name>
    <dbReference type="NCBI Taxonomy" id="249248"/>
    <lineage>
        <taxon>Eukaryota</taxon>
        <taxon>Metazoa</taxon>
        <taxon>Spiralia</taxon>
        <taxon>Gnathifera</taxon>
        <taxon>Rotifera</taxon>
        <taxon>Eurotatoria</taxon>
        <taxon>Bdelloidea</taxon>
        <taxon>Adinetida</taxon>
        <taxon>Adinetidae</taxon>
        <taxon>Adineta</taxon>
    </lineage>
</organism>
<keyword evidence="3 9" id="KW-0812">Transmembrane</keyword>
<dbReference type="Gene3D" id="3.40.50.300">
    <property type="entry name" value="P-loop containing nucleotide triphosphate hydrolases"/>
    <property type="match status" value="1"/>
</dbReference>
<evidence type="ECO:0000256" key="4">
    <source>
        <dbReference type="ARBA" id="ARBA00022968"/>
    </source>
</evidence>
<evidence type="ECO:0000256" key="5">
    <source>
        <dbReference type="ARBA" id="ARBA00022989"/>
    </source>
</evidence>
<dbReference type="GO" id="GO:0008146">
    <property type="term" value="F:sulfotransferase activity"/>
    <property type="evidence" value="ECO:0007669"/>
    <property type="project" value="InterPro"/>
</dbReference>
<comment type="caution">
    <text evidence="10">The sequence shown here is derived from an EMBL/GenBank/DDBJ whole genome shotgun (WGS) entry which is preliminary data.</text>
</comment>
<comment type="subcellular location">
    <subcellularLocation>
        <location evidence="1">Golgi apparatus membrane</location>
        <topology evidence="1">Single-pass type II membrane protein</topology>
    </subcellularLocation>
</comment>
<evidence type="ECO:0000256" key="2">
    <source>
        <dbReference type="ARBA" id="ARBA00022679"/>
    </source>
</evidence>
<proteinExistence type="predicted"/>
<protein>
    <submittedName>
        <fullName evidence="10">Uncharacterized protein</fullName>
    </submittedName>
</protein>
<dbReference type="InterPro" id="IPR007734">
    <property type="entry name" value="Heparan_SO4_2-O-STrfase"/>
</dbReference>
<dbReference type="InterPro" id="IPR027417">
    <property type="entry name" value="P-loop_NTPase"/>
</dbReference>
<sequence>MLAKRLRHKIKYGIVLICAIITILNYHFAPTERLVEKTNSTAVIMILYNRIPKCGSSLLNVLFEQLSSRTGAFIHIFGHSESLYHRLSIEEQHNLTRDIRHHVYVHSPRPTVFLQHFHFLHVASTSNATFYYINQYRDPLARTLSSFDFRRFGCTVSRSQHQCLMIHPSLRNLTMDECVSTGDPSRCITHPYGVRSPIPYFCGHLSICDDSLTRPTSDTALALAKTNIERYFIHVGLLEYLESSLRLLEHIQPSIFTGLLDAYVNGSNRRIVNRVPKKYRHNINNRTRNILLKLLKPEYELYNFIRARFIDHYTRVFHQAPIYQES</sequence>
<keyword evidence="4" id="KW-0735">Signal-anchor</keyword>
<dbReference type="GO" id="GO:0000139">
    <property type="term" value="C:Golgi membrane"/>
    <property type="evidence" value="ECO:0007669"/>
    <property type="project" value="UniProtKB-SubCell"/>
</dbReference>
<evidence type="ECO:0000256" key="6">
    <source>
        <dbReference type="ARBA" id="ARBA00023034"/>
    </source>
</evidence>
<keyword evidence="6" id="KW-0333">Golgi apparatus</keyword>
<dbReference type="PANTHER" id="PTHR12129">
    <property type="entry name" value="HEPARAN SULFATE 2-O-SULFOTRANSFERASE"/>
    <property type="match status" value="1"/>
</dbReference>
<evidence type="ECO:0000256" key="7">
    <source>
        <dbReference type="ARBA" id="ARBA00023136"/>
    </source>
</evidence>